<evidence type="ECO:0000313" key="2">
    <source>
        <dbReference type="Proteomes" id="UP001221150"/>
    </source>
</evidence>
<protein>
    <recommendedName>
        <fullName evidence="3">Histidine phosphatase family protein</fullName>
    </recommendedName>
</protein>
<sequence length="189" mass="20827">MGDSDPLHLVGSKVETTIMVIRHGEKPGGNHLGYDEHGHPDPHSLTRRGWARARVLPRLFDPPKGHPLVPGLKRPRTIYAATDKGPLAGGHRMRQTVTPLAHRMGIKLDTTFAESQEAALAKAAVAAPEPVLICWQHTRISDIVDALGASGTGVPDDWPDRFDLVWVFTHAHGTWTFREVHQHLLPGDR</sequence>
<gene>
    <name evidence="1" type="ORF">P3H78_20065</name>
</gene>
<evidence type="ECO:0000313" key="1">
    <source>
        <dbReference type="EMBL" id="MDF3300876.1"/>
    </source>
</evidence>
<proteinExistence type="predicted"/>
<comment type="caution">
    <text evidence="1">The sequence shown here is derived from an EMBL/GenBank/DDBJ whole genome shotgun (WGS) entry which is preliminary data.</text>
</comment>
<keyword evidence="2" id="KW-1185">Reference proteome</keyword>
<name>A0ABT6A961_9ACTN</name>
<reference evidence="1 2" key="1">
    <citation type="submission" date="2023-03" db="EMBL/GenBank/DDBJ databases">
        <title>Draft genome sequence of Streptomyces sp. K1PA1 isolated from peat swamp forest in Thailand.</title>
        <authorList>
            <person name="Klaysubun C."/>
            <person name="Duangmal K."/>
        </authorList>
    </citation>
    <scope>NUCLEOTIDE SEQUENCE [LARGE SCALE GENOMIC DNA]</scope>
    <source>
        <strain evidence="1 2">K1PA1</strain>
    </source>
</reference>
<accession>A0ABT6A961</accession>
<organism evidence="1 2">
    <name type="scientific">Streptomyces tropicalis</name>
    <dbReference type="NCBI Taxonomy" id="3034234"/>
    <lineage>
        <taxon>Bacteria</taxon>
        <taxon>Bacillati</taxon>
        <taxon>Actinomycetota</taxon>
        <taxon>Actinomycetes</taxon>
        <taxon>Kitasatosporales</taxon>
        <taxon>Streptomycetaceae</taxon>
        <taxon>Streptomyces</taxon>
    </lineage>
</organism>
<dbReference type="RefSeq" id="WP_276110445.1">
    <property type="nucleotide sequence ID" value="NZ_JARJBB010000010.1"/>
</dbReference>
<dbReference type="Proteomes" id="UP001221150">
    <property type="component" value="Unassembled WGS sequence"/>
</dbReference>
<dbReference type="EMBL" id="JARJBB010000010">
    <property type="protein sequence ID" value="MDF3300876.1"/>
    <property type="molecule type" value="Genomic_DNA"/>
</dbReference>
<evidence type="ECO:0008006" key="3">
    <source>
        <dbReference type="Google" id="ProtNLM"/>
    </source>
</evidence>